<gene>
    <name evidence="1" type="ORF">RD110_11750</name>
</gene>
<keyword evidence="2" id="KW-1185">Reference proteome</keyword>
<name>A0A1P8JVL3_9BURK</name>
<organism evidence="1 2">
    <name type="scientific">Rhodoferax koreensis</name>
    <dbReference type="NCBI Taxonomy" id="1842727"/>
    <lineage>
        <taxon>Bacteria</taxon>
        <taxon>Pseudomonadati</taxon>
        <taxon>Pseudomonadota</taxon>
        <taxon>Betaproteobacteria</taxon>
        <taxon>Burkholderiales</taxon>
        <taxon>Comamonadaceae</taxon>
        <taxon>Rhodoferax</taxon>
    </lineage>
</organism>
<accession>A0A1P8JVL3</accession>
<evidence type="ECO:0000313" key="1">
    <source>
        <dbReference type="EMBL" id="APW37787.1"/>
    </source>
</evidence>
<evidence type="ECO:0000313" key="2">
    <source>
        <dbReference type="Proteomes" id="UP000186609"/>
    </source>
</evidence>
<dbReference type="KEGG" id="rhy:RD110_11750"/>
<protein>
    <submittedName>
        <fullName evidence="1">Uncharacterized protein</fullName>
    </submittedName>
</protein>
<proteinExistence type="predicted"/>
<dbReference type="EMBL" id="CP019236">
    <property type="protein sequence ID" value="APW37787.1"/>
    <property type="molecule type" value="Genomic_DNA"/>
</dbReference>
<dbReference type="Proteomes" id="UP000186609">
    <property type="component" value="Chromosome"/>
</dbReference>
<reference evidence="1 2" key="1">
    <citation type="submission" date="2017-01" db="EMBL/GenBank/DDBJ databases">
        <authorList>
            <person name="Mah S.A."/>
            <person name="Swanson W.J."/>
            <person name="Moy G.W."/>
            <person name="Vacquier V.D."/>
        </authorList>
    </citation>
    <scope>NUCLEOTIDE SEQUENCE [LARGE SCALE GENOMIC DNA]</scope>
    <source>
        <strain evidence="1 2">DCY110</strain>
    </source>
</reference>
<dbReference type="STRING" id="1842727.RD110_11750"/>
<dbReference type="AlphaFoldDB" id="A0A1P8JVL3"/>
<sequence>MAAFLTALTACAFACFAGQFFLHLNGWMTTPFATFSARTFALFASQLFFQINGRMAAPLTTFSTCAFARFACQWLVHHQGGAGGLGKRCAGEQCAEQDGNFGRTRHGVSPLKV</sequence>